<protein>
    <recommendedName>
        <fullName evidence="4">DUF2249 domain-containing protein</fullName>
    </recommendedName>
</protein>
<gene>
    <name evidence="2" type="ORF">C0188_02235</name>
    <name evidence="1" type="ORF">ENO39_02780</name>
</gene>
<reference evidence="1" key="2">
    <citation type="journal article" date="2020" name="mSystems">
        <title>Genome- and Community-Level Interaction Insights into Carbon Utilization and Element Cycling Functions of Hydrothermarchaeota in Hydrothermal Sediment.</title>
        <authorList>
            <person name="Zhou Z."/>
            <person name="Liu Y."/>
            <person name="Xu W."/>
            <person name="Pan J."/>
            <person name="Luo Z.H."/>
            <person name="Li M."/>
        </authorList>
    </citation>
    <scope>NUCLEOTIDE SEQUENCE [LARGE SCALE GENOMIC DNA]</scope>
    <source>
        <strain evidence="1">SpSt-1261</strain>
    </source>
</reference>
<evidence type="ECO:0000313" key="1">
    <source>
        <dbReference type="EMBL" id="HEW63966.1"/>
    </source>
</evidence>
<dbReference type="RefSeq" id="WP_272985297.1">
    <property type="nucleotide sequence ID" value="NZ_DSFH01000043.1"/>
</dbReference>
<dbReference type="AlphaFoldDB" id="A0A2J6N5N6"/>
<accession>A0A2J6N5N6</accession>
<organism evidence="2 3">
    <name type="scientific">Fervidicoccus fontis</name>
    <dbReference type="NCBI Taxonomy" id="683846"/>
    <lineage>
        <taxon>Archaea</taxon>
        <taxon>Thermoproteota</taxon>
        <taxon>Thermoprotei</taxon>
        <taxon>Fervidicoccales</taxon>
        <taxon>Fervidicoccaceae</taxon>
        <taxon>Fervidicoccus</taxon>
    </lineage>
</organism>
<reference evidence="2 3" key="1">
    <citation type="submission" date="2018-01" db="EMBL/GenBank/DDBJ databases">
        <title>Metagenomic assembled genomes from two thermal pools in the Uzon Caldera, Kamchatka, Russia.</title>
        <authorList>
            <person name="Wilkins L."/>
            <person name="Ettinger C."/>
        </authorList>
    </citation>
    <scope>NUCLEOTIDE SEQUENCE [LARGE SCALE GENOMIC DNA]</scope>
    <source>
        <strain evidence="2">ZAV-06</strain>
    </source>
</reference>
<dbReference type="Proteomes" id="UP000886076">
    <property type="component" value="Unassembled WGS sequence"/>
</dbReference>
<evidence type="ECO:0000313" key="3">
    <source>
        <dbReference type="Proteomes" id="UP000237153"/>
    </source>
</evidence>
<name>A0A2J6N5N6_9CREN</name>
<proteinExistence type="predicted"/>
<dbReference type="EMBL" id="PNIM01000009">
    <property type="protein sequence ID" value="PMB75633.1"/>
    <property type="molecule type" value="Genomic_DNA"/>
</dbReference>
<dbReference type="Proteomes" id="UP000237153">
    <property type="component" value="Unassembled WGS sequence"/>
</dbReference>
<sequence>MSSSSCKEKEIVIEDVSKCTEHPFTLLIEKIECANENGEIFAVTVPSGTVPFNLLLDYANKYNVLIDVKPENDKIKYIIIPKKTL</sequence>
<evidence type="ECO:0008006" key="4">
    <source>
        <dbReference type="Google" id="ProtNLM"/>
    </source>
</evidence>
<comment type="caution">
    <text evidence="2">The sequence shown here is derived from an EMBL/GenBank/DDBJ whole genome shotgun (WGS) entry which is preliminary data.</text>
</comment>
<evidence type="ECO:0000313" key="2">
    <source>
        <dbReference type="EMBL" id="PMB75633.1"/>
    </source>
</evidence>
<dbReference type="EMBL" id="DSFH01000043">
    <property type="protein sequence ID" value="HEW63966.1"/>
    <property type="molecule type" value="Genomic_DNA"/>
</dbReference>